<evidence type="ECO:0000259" key="2">
    <source>
        <dbReference type="Pfam" id="PF09335"/>
    </source>
</evidence>
<dbReference type="InterPro" id="IPR051311">
    <property type="entry name" value="DedA_domain"/>
</dbReference>
<feature type="transmembrane region" description="Helical" evidence="1">
    <location>
        <begin position="51"/>
        <end position="76"/>
    </location>
</feature>
<feature type="transmembrane region" description="Helical" evidence="1">
    <location>
        <begin position="129"/>
        <end position="150"/>
    </location>
</feature>
<keyword evidence="4" id="KW-1185">Reference proteome</keyword>
<dbReference type="Pfam" id="PF09335">
    <property type="entry name" value="VTT_dom"/>
    <property type="match status" value="1"/>
</dbReference>
<dbReference type="InterPro" id="IPR032816">
    <property type="entry name" value="VTT_dom"/>
</dbReference>
<evidence type="ECO:0000313" key="3">
    <source>
        <dbReference type="EMBL" id="RJG03598.1"/>
    </source>
</evidence>
<accession>A0A3A3G552</accession>
<dbReference type="Proteomes" id="UP000266327">
    <property type="component" value="Unassembled WGS sequence"/>
</dbReference>
<dbReference type="EMBL" id="QYUQ01000002">
    <property type="protein sequence ID" value="RJG03598.1"/>
    <property type="molecule type" value="Genomic_DNA"/>
</dbReference>
<sequence>MLISAIYWLLGMLALPNIGLAAVFLVSFLAATLLPLGSEPTLFAVVKANEALFWPAIAVATLGNTLGGIVDYGIGYGARQAFARERATRWFGWLERFGAKTLLLAWVPGIGDALCTVAGWLKLPFWSCALYMAIGKFLRYVAITTILLYVPDGWWHRLAHLLG</sequence>
<keyword evidence="1" id="KW-0812">Transmembrane</keyword>
<protein>
    <submittedName>
        <fullName evidence="3">DedA family protein</fullName>
    </submittedName>
</protein>
<feature type="transmembrane region" description="Helical" evidence="1">
    <location>
        <begin position="7"/>
        <end position="31"/>
    </location>
</feature>
<comment type="caution">
    <text evidence="3">The sequence shown here is derived from an EMBL/GenBank/DDBJ whole genome shotgun (WGS) entry which is preliminary data.</text>
</comment>
<dbReference type="AlphaFoldDB" id="A0A3A3G552"/>
<dbReference type="PANTHER" id="PTHR42709:SF4">
    <property type="entry name" value="INNER MEMBRANE PROTEIN YQAA"/>
    <property type="match status" value="1"/>
</dbReference>
<feature type="domain" description="VTT" evidence="2">
    <location>
        <begin position="53"/>
        <end position="145"/>
    </location>
</feature>
<keyword evidence="1" id="KW-0472">Membrane</keyword>
<reference evidence="4" key="1">
    <citation type="submission" date="2018-09" db="EMBL/GenBank/DDBJ databases">
        <authorList>
            <person name="Zhu H."/>
        </authorList>
    </citation>
    <scope>NUCLEOTIDE SEQUENCE [LARGE SCALE GENOMIC DNA]</scope>
    <source>
        <strain evidence="4">K1S02-23</strain>
    </source>
</reference>
<dbReference type="PANTHER" id="PTHR42709">
    <property type="entry name" value="ALKALINE PHOSPHATASE LIKE PROTEIN"/>
    <property type="match status" value="1"/>
</dbReference>
<dbReference type="RefSeq" id="WP_119787089.1">
    <property type="nucleotide sequence ID" value="NZ_QYUQ01000002.1"/>
</dbReference>
<proteinExistence type="predicted"/>
<feature type="transmembrane region" description="Helical" evidence="1">
    <location>
        <begin position="97"/>
        <end position="123"/>
    </location>
</feature>
<evidence type="ECO:0000256" key="1">
    <source>
        <dbReference type="SAM" id="Phobius"/>
    </source>
</evidence>
<keyword evidence="1" id="KW-1133">Transmembrane helix</keyword>
<dbReference type="OrthoDB" id="5419086at2"/>
<name>A0A3A3G552_9BURK</name>
<gene>
    <name evidence="3" type="ORF">D3878_20040</name>
</gene>
<organism evidence="3 4">
    <name type="scientific">Noviherbaspirillum sedimenti</name>
    <dbReference type="NCBI Taxonomy" id="2320865"/>
    <lineage>
        <taxon>Bacteria</taxon>
        <taxon>Pseudomonadati</taxon>
        <taxon>Pseudomonadota</taxon>
        <taxon>Betaproteobacteria</taxon>
        <taxon>Burkholderiales</taxon>
        <taxon>Oxalobacteraceae</taxon>
        <taxon>Noviherbaspirillum</taxon>
    </lineage>
</organism>
<evidence type="ECO:0000313" key="4">
    <source>
        <dbReference type="Proteomes" id="UP000266327"/>
    </source>
</evidence>